<proteinExistence type="predicted"/>
<name>A0A6J6FM39_9ZZZZ</name>
<dbReference type="EMBL" id="CAEZUD010000025">
    <property type="protein sequence ID" value="CAB4589667.1"/>
    <property type="molecule type" value="Genomic_DNA"/>
</dbReference>
<reference evidence="1" key="1">
    <citation type="submission" date="2020-05" db="EMBL/GenBank/DDBJ databases">
        <authorList>
            <person name="Chiriac C."/>
            <person name="Salcher M."/>
            <person name="Ghai R."/>
            <person name="Kavagutti S V."/>
        </authorList>
    </citation>
    <scope>NUCLEOTIDE SEQUENCE</scope>
</reference>
<organism evidence="1">
    <name type="scientific">freshwater metagenome</name>
    <dbReference type="NCBI Taxonomy" id="449393"/>
    <lineage>
        <taxon>unclassified sequences</taxon>
        <taxon>metagenomes</taxon>
        <taxon>ecological metagenomes</taxon>
    </lineage>
</organism>
<dbReference type="AlphaFoldDB" id="A0A6J6FM39"/>
<dbReference type="SUPFAM" id="SSF55486">
    <property type="entry name" value="Metalloproteases ('zincins'), catalytic domain"/>
    <property type="match status" value="1"/>
</dbReference>
<accession>A0A6J6FM39</accession>
<protein>
    <submittedName>
        <fullName evidence="1">Unannotated protein</fullName>
    </submittedName>
</protein>
<sequence length="615" mass="66206">MRKILGILIAFGLTFTIMTPASAAAKQGIYQLDFIPLSTNLGEITLAEGEVKLMVSKLNNAYRAITNGKFGIELRSILPGVKTSDPMKSVTDMTKLLNPTLKVDTGYAGAILIGYMPRDTNVVFAGQAQGNQYVLLNFPINESFKTLMHEIGHNFGLAHAGTAVCSPTDAPSTCAAIEYGDYSDFMGNYVYGNPPGATVARTSAFNLDNLGVLDSSQITYVDTSTTLDLVPVYGTAPGIKLAYLPILGQRGYAIEYRPAIGDDLQLMATEVPVPGTNSYYPNQPSHGVQVRLLPSVAQSYKSAAPTITYSGFQDISKNSGFSGAMSNLLEKFDKGRQGMDPGESVKLFDGSIVTVLKAEANIGASISITRPLTTMTTQFAPNAVSARWDTSATDLTYEDTAKKIALIPPTSTSALPVIRVEYKLPETAIRLLSSELIVNGTSVLSANPSELIYNNAGAPLITPSAAFTYAPKSLGEYKVSIRVKDAAGVIVESPAIILKSKNPDLKDYTDLCLQKKGWPATCSAYPVFQFSFCDTFAQQSISLQTGKKYKLIREMKGVINPTACTDGKNIYFYDFVGNYPDPKLAKAVYKTSAKATKGRVPSEGFFTIVLKKGKR</sequence>
<gene>
    <name evidence="1" type="ORF">UFOPK1778_00618</name>
</gene>
<evidence type="ECO:0000313" key="1">
    <source>
        <dbReference type="EMBL" id="CAB4589667.1"/>
    </source>
</evidence>